<dbReference type="AlphaFoldDB" id="A0A518EU45"/>
<sequence length="170" mass="18183">MMNLSLSTAAPFALALTIFGGTAISRSLVVADASAADASALTSLAQDGEKHDEHEHGGVLHESMERMQSSMKGLRKMLGKPDQKAEAIALCVTMEGAALEGFMHPPESPDGLEGAELHAYQAEFKKQMLSVTGMLVDLEIALQNGDDDKAKELYRGLGAIKKEGHEIYIK</sequence>
<proteinExistence type="predicted"/>
<dbReference type="EMBL" id="CP036434">
    <property type="protein sequence ID" value="QDV07612.1"/>
    <property type="molecule type" value="Genomic_DNA"/>
</dbReference>
<evidence type="ECO:0008006" key="3">
    <source>
        <dbReference type="Google" id="ProtNLM"/>
    </source>
</evidence>
<reference evidence="1 2" key="1">
    <citation type="submission" date="2019-02" db="EMBL/GenBank/DDBJ databases">
        <title>Deep-cultivation of Planctomycetes and their phenomic and genomic characterization uncovers novel biology.</title>
        <authorList>
            <person name="Wiegand S."/>
            <person name="Jogler M."/>
            <person name="Boedeker C."/>
            <person name="Pinto D."/>
            <person name="Vollmers J."/>
            <person name="Rivas-Marin E."/>
            <person name="Kohn T."/>
            <person name="Peeters S.H."/>
            <person name="Heuer A."/>
            <person name="Rast P."/>
            <person name="Oberbeckmann S."/>
            <person name="Bunk B."/>
            <person name="Jeske O."/>
            <person name="Meyerdierks A."/>
            <person name="Storesund J.E."/>
            <person name="Kallscheuer N."/>
            <person name="Luecker S."/>
            <person name="Lage O.M."/>
            <person name="Pohl T."/>
            <person name="Merkel B.J."/>
            <person name="Hornburger P."/>
            <person name="Mueller R.-W."/>
            <person name="Bruemmer F."/>
            <person name="Labrenz M."/>
            <person name="Spormann A.M."/>
            <person name="Op den Camp H."/>
            <person name="Overmann J."/>
            <person name="Amann R."/>
            <person name="Jetten M.S.M."/>
            <person name="Mascher T."/>
            <person name="Medema M.H."/>
            <person name="Devos D.P."/>
            <person name="Kaster A.-K."/>
            <person name="Ovreas L."/>
            <person name="Rohde M."/>
            <person name="Galperin M.Y."/>
            <person name="Jogler C."/>
        </authorList>
    </citation>
    <scope>NUCLEOTIDE SEQUENCE [LARGE SCALE GENOMIC DNA]</scope>
    <source>
        <strain evidence="1 2">Poly30</strain>
    </source>
</reference>
<organism evidence="1 2">
    <name type="scientific">Saltatorellus ferox</name>
    <dbReference type="NCBI Taxonomy" id="2528018"/>
    <lineage>
        <taxon>Bacteria</taxon>
        <taxon>Pseudomonadati</taxon>
        <taxon>Planctomycetota</taxon>
        <taxon>Planctomycetia</taxon>
        <taxon>Planctomycetia incertae sedis</taxon>
        <taxon>Saltatorellus</taxon>
    </lineage>
</organism>
<protein>
    <recommendedName>
        <fullName evidence="3">Cytochrome b562</fullName>
    </recommendedName>
</protein>
<gene>
    <name evidence="1" type="ORF">Poly30_31390</name>
</gene>
<evidence type="ECO:0000313" key="1">
    <source>
        <dbReference type="EMBL" id="QDV07612.1"/>
    </source>
</evidence>
<keyword evidence="2" id="KW-1185">Reference proteome</keyword>
<dbReference type="RefSeq" id="WP_145198800.1">
    <property type="nucleotide sequence ID" value="NZ_CP036434.1"/>
</dbReference>
<name>A0A518EU45_9BACT</name>
<dbReference type="Proteomes" id="UP000320390">
    <property type="component" value="Chromosome"/>
</dbReference>
<evidence type="ECO:0000313" key="2">
    <source>
        <dbReference type="Proteomes" id="UP000320390"/>
    </source>
</evidence>
<accession>A0A518EU45</accession>
<dbReference type="Gene3D" id="1.20.120.10">
    <property type="entry name" value="Cytochrome c/b562"/>
    <property type="match status" value="1"/>
</dbReference>